<dbReference type="EMBL" id="CAXLJM020000015">
    <property type="protein sequence ID" value="CAL8081739.1"/>
    <property type="molecule type" value="Genomic_DNA"/>
</dbReference>
<evidence type="ECO:0000259" key="5">
    <source>
        <dbReference type="PROSITE" id="PS50240"/>
    </source>
</evidence>
<gene>
    <name evidence="6" type="ORF">ODALV1_LOCUS5007</name>
</gene>
<evidence type="ECO:0000313" key="7">
    <source>
        <dbReference type="Proteomes" id="UP001642540"/>
    </source>
</evidence>
<dbReference type="InterPro" id="IPR001254">
    <property type="entry name" value="Trypsin_dom"/>
</dbReference>
<sequence length="419" mass="45974">MKLVIFLAFVVFTDAFFNIRIESHSPLWPRINESTNSFPESPPDAGPEGHTEVPGDDLPQGDEVAGVANGTTPNLHGAVAVEARAEDLSYGYTPGYCRCINKYYCFGANYQRERVQRAVNTPPCRNRDEVMCCLTSGPGCGVPANFPYFNPYPLYGEANFGDHPWTALVMDVNNRVIYGLGITIAWRIVITTARNVAGYSGNTLKVRLGEWDLSSNDEPFKPQEFPVSEVIIHPKFNPKTFQNDIAILRLASNVDLSSVPSIRSACLARPEESFKYIGAKCLVAGWGSQPSAKERKKRQTQTTDPAAPPTQSRNILKEVDMQVLDGVVCQEALRRNVGNPEFFLDQTSFVCAGGDAGKGLCRGDEGAALVCQEKKDARYTLVGMASWGTTCGQSGFPNIFTNIANYYDWIKSVEPGIGQ</sequence>
<evidence type="ECO:0000256" key="1">
    <source>
        <dbReference type="ARBA" id="ARBA00023157"/>
    </source>
</evidence>
<feature type="chain" id="PRO_5047362006" description="Peptidase S1 domain-containing protein" evidence="4">
    <location>
        <begin position="16"/>
        <end position="419"/>
    </location>
</feature>
<dbReference type="Gene3D" id="2.40.10.10">
    <property type="entry name" value="Trypsin-like serine proteases"/>
    <property type="match status" value="1"/>
</dbReference>
<evidence type="ECO:0000256" key="3">
    <source>
        <dbReference type="SAM" id="MobiDB-lite"/>
    </source>
</evidence>
<dbReference type="Proteomes" id="UP001642540">
    <property type="component" value="Unassembled WGS sequence"/>
</dbReference>
<comment type="similarity">
    <text evidence="2">Belongs to the peptidase S1 family. CLIP subfamily.</text>
</comment>
<keyword evidence="7" id="KW-1185">Reference proteome</keyword>
<keyword evidence="1" id="KW-1015">Disulfide bond</keyword>
<name>A0ABP1PXN4_9HEXA</name>
<dbReference type="PROSITE" id="PS50240">
    <property type="entry name" value="TRYPSIN_DOM"/>
    <property type="match status" value="1"/>
</dbReference>
<dbReference type="SMART" id="SM00020">
    <property type="entry name" value="Tryp_SPc"/>
    <property type="match status" value="1"/>
</dbReference>
<evidence type="ECO:0000256" key="2">
    <source>
        <dbReference type="ARBA" id="ARBA00024195"/>
    </source>
</evidence>
<dbReference type="Pfam" id="PF00089">
    <property type="entry name" value="Trypsin"/>
    <property type="match status" value="1"/>
</dbReference>
<feature type="region of interest" description="Disordered" evidence="3">
    <location>
        <begin position="292"/>
        <end position="311"/>
    </location>
</feature>
<feature type="domain" description="Peptidase S1" evidence="5">
    <location>
        <begin position="134"/>
        <end position="415"/>
    </location>
</feature>
<keyword evidence="4" id="KW-0732">Signal</keyword>
<feature type="region of interest" description="Disordered" evidence="3">
    <location>
        <begin position="32"/>
        <end position="64"/>
    </location>
</feature>
<feature type="compositionally biased region" description="Low complexity" evidence="3">
    <location>
        <begin position="300"/>
        <end position="311"/>
    </location>
</feature>
<feature type="signal peptide" evidence="4">
    <location>
        <begin position="1"/>
        <end position="15"/>
    </location>
</feature>
<dbReference type="InterPro" id="IPR043504">
    <property type="entry name" value="Peptidase_S1_PA_chymotrypsin"/>
</dbReference>
<dbReference type="InterPro" id="IPR009003">
    <property type="entry name" value="Peptidase_S1_PA"/>
</dbReference>
<evidence type="ECO:0000256" key="4">
    <source>
        <dbReference type="SAM" id="SignalP"/>
    </source>
</evidence>
<dbReference type="InterPro" id="IPR051487">
    <property type="entry name" value="Ser/Thr_Proteases_Immune/Dev"/>
</dbReference>
<evidence type="ECO:0000313" key="6">
    <source>
        <dbReference type="EMBL" id="CAL8081739.1"/>
    </source>
</evidence>
<organism evidence="6 7">
    <name type="scientific">Orchesella dallaii</name>
    <dbReference type="NCBI Taxonomy" id="48710"/>
    <lineage>
        <taxon>Eukaryota</taxon>
        <taxon>Metazoa</taxon>
        <taxon>Ecdysozoa</taxon>
        <taxon>Arthropoda</taxon>
        <taxon>Hexapoda</taxon>
        <taxon>Collembola</taxon>
        <taxon>Entomobryomorpha</taxon>
        <taxon>Entomobryoidea</taxon>
        <taxon>Orchesellidae</taxon>
        <taxon>Orchesellinae</taxon>
        <taxon>Orchesella</taxon>
    </lineage>
</organism>
<comment type="caution">
    <text evidence="6">The sequence shown here is derived from an EMBL/GenBank/DDBJ whole genome shotgun (WGS) entry which is preliminary data.</text>
</comment>
<dbReference type="CDD" id="cd00190">
    <property type="entry name" value="Tryp_SPc"/>
    <property type="match status" value="1"/>
</dbReference>
<proteinExistence type="inferred from homology"/>
<accession>A0ABP1PXN4</accession>
<dbReference type="PANTHER" id="PTHR24256">
    <property type="entry name" value="TRYPTASE-RELATED"/>
    <property type="match status" value="1"/>
</dbReference>
<reference evidence="6 7" key="1">
    <citation type="submission" date="2024-08" db="EMBL/GenBank/DDBJ databases">
        <authorList>
            <person name="Cucini C."/>
            <person name="Frati F."/>
        </authorList>
    </citation>
    <scope>NUCLEOTIDE SEQUENCE [LARGE SCALE GENOMIC DNA]</scope>
</reference>
<protein>
    <recommendedName>
        <fullName evidence="5">Peptidase S1 domain-containing protein</fullName>
    </recommendedName>
</protein>
<dbReference type="SUPFAM" id="SSF50494">
    <property type="entry name" value="Trypsin-like serine proteases"/>
    <property type="match status" value="1"/>
</dbReference>